<name>A0A7X8SKG9_9BACT</name>
<dbReference type="EMBL" id="JABAIL010000003">
    <property type="protein sequence ID" value="NLR91888.1"/>
    <property type="molecule type" value="Genomic_DNA"/>
</dbReference>
<evidence type="ECO:0008006" key="3">
    <source>
        <dbReference type="Google" id="ProtNLM"/>
    </source>
</evidence>
<dbReference type="AlphaFoldDB" id="A0A7X8SKG9"/>
<dbReference type="InterPro" id="IPR029068">
    <property type="entry name" value="Glyas_Bleomycin-R_OHBP_Dase"/>
</dbReference>
<dbReference type="Gene3D" id="3.10.180.10">
    <property type="entry name" value="2,3-Dihydroxybiphenyl 1,2-Dioxygenase, domain 1"/>
    <property type="match status" value="1"/>
</dbReference>
<evidence type="ECO:0000313" key="2">
    <source>
        <dbReference type="Proteomes" id="UP000585050"/>
    </source>
</evidence>
<sequence>METLSSLYTSKEYIRIFIKFKDEKDFINSYINNFNAKVEYVFEMPKYGQLRVVALTSPFGNISVVITDSLEGFPAYLVNTKVLYWTDDIDKVIAAAKKENFIIHQEKTPVPIGYQGRFEMPGGYVVELAEVNDGGKKYFNPDLEELGYIS</sequence>
<proteinExistence type="predicted"/>
<organism evidence="1 2">
    <name type="scientific">Flammeovirga agarivorans</name>
    <dbReference type="NCBI Taxonomy" id="2726742"/>
    <lineage>
        <taxon>Bacteria</taxon>
        <taxon>Pseudomonadati</taxon>
        <taxon>Bacteroidota</taxon>
        <taxon>Cytophagia</taxon>
        <taxon>Cytophagales</taxon>
        <taxon>Flammeovirgaceae</taxon>
        <taxon>Flammeovirga</taxon>
    </lineage>
</organism>
<reference evidence="1 2" key="1">
    <citation type="submission" date="2020-04" db="EMBL/GenBank/DDBJ databases">
        <title>Flammeovirga sp. SR4, a novel species isolated from seawater.</title>
        <authorList>
            <person name="Wang X."/>
        </authorList>
    </citation>
    <scope>NUCLEOTIDE SEQUENCE [LARGE SCALE GENOMIC DNA]</scope>
    <source>
        <strain evidence="1 2">SR4</strain>
    </source>
</reference>
<protein>
    <recommendedName>
        <fullName evidence="3">VOC domain-containing protein</fullName>
    </recommendedName>
</protein>
<accession>A0A7X8SKG9</accession>
<dbReference type="Proteomes" id="UP000585050">
    <property type="component" value="Unassembled WGS sequence"/>
</dbReference>
<dbReference type="SUPFAM" id="SSF54593">
    <property type="entry name" value="Glyoxalase/Bleomycin resistance protein/Dihydroxybiphenyl dioxygenase"/>
    <property type="match status" value="1"/>
</dbReference>
<dbReference type="RefSeq" id="WP_168882600.1">
    <property type="nucleotide sequence ID" value="NZ_JABAIL010000003.1"/>
</dbReference>
<comment type="caution">
    <text evidence="1">The sequence shown here is derived from an EMBL/GenBank/DDBJ whole genome shotgun (WGS) entry which is preliminary data.</text>
</comment>
<keyword evidence="2" id="KW-1185">Reference proteome</keyword>
<evidence type="ECO:0000313" key="1">
    <source>
        <dbReference type="EMBL" id="NLR91888.1"/>
    </source>
</evidence>
<gene>
    <name evidence="1" type="ORF">HGP29_11755</name>
</gene>